<dbReference type="STRING" id="28134.SAMN05444288_1771"/>
<gene>
    <name evidence="2" type="ORF">HMPREF0663_10938</name>
</gene>
<sequence>MKDRIRQLMINQHMTQQSFADMLGISPASLSGIFTGRTNPTLNHVDAIKKKFPSINLDWLLYGHGAMFADDKTLEETETVDSNAAEPMIDFDTHSALSSSAPDVQAQKISNNVEKTIVKYLDKPQRKITEIRVFYDDQTWETFKP</sequence>
<dbReference type="PROSITE" id="PS50943">
    <property type="entry name" value="HTH_CROC1"/>
    <property type="match status" value="1"/>
</dbReference>
<reference evidence="2" key="1">
    <citation type="submission" date="2011-01" db="EMBL/GenBank/DDBJ databases">
        <authorList>
            <person name="Muzny D."/>
            <person name="Qin X."/>
            <person name="Buhay C."/>
            <person name="Dugan-Rocha S."/>
            <person name="Ding Y."/>
            <person name="Chen G."/>
            <person name="Hawes A."/>
            <person name="Holder M."/>
            <person name="Jhangiani S."/>
            <person name="Johnson A."/>
            <person name="Khan Z."/>
            <person name="Li Z."/>
            <person name="Liu W."/>
            <person name="Liu X."/>
            <person name="Perez L."/>
            <person name="Shen H."/>
            <person name="Wang Q."/>
            <person name="Watt J."/>
            <person name="Xi L."/>
            <person name="Xin Y."/>
            <person name="Zhou J."/>
            <person name="Deng J."/>
            <person name="Jiang H."/>
            <person name="Liu Y."/>
            <person name="Qu J."/>
            <person name="Song X.-Z."/>
            <person name="Zhang L."/>
            <person name="Villasana D."/>
            <person name="Johnson A."/>
            <person name="Liu J."/>
            <person name="Liyanage D."/>
            <person name="Lorensuhewa L."/>
            <person name="Robinson T."/>
            <person name="Song A."/>
            <person name="Song B.-B."/>
            <person name="Dinh H."/>
            <person name="Thornton R."/>
            <person name="Coyle M."/>
            <person name="Francisco L."/>
            <person name="Jackson L."/>
            <person name="Javaid M."/>
            <person name="Korchina V."/>
            <person name="Kovar C."/>
            <person name="Mata R."/>
            <person name="Mathew T."/>
            <person name="Ngo R."/>
            <person name="Nguyen L."/>
            <person name="Nguyen N."/>
            <person name="Okwuonu G."/>
            <person name="Ongeri F."/>
            <person name="Pham C."/>
            <person name="Simmons D."/>
            <person name="Wilczek-Boney K."/>
            <person name="Hale W."/>
            <person name="Jakkamsetti A."/>
            <person name="Pham P."/>
            <person name="Ruth R."/>
            <person name="San Lucas F."/>
            <person name="Warren J."/>
            <person name="Zhang J."/>
            <person name="Zhao Z."/>
            <person name="Zhou C."/>
            <person name="Zhu D."/>
            <person name="Lee S."/>
            <person name="Bess C."/>
            <person name="Blankenburg K."/>
            <person name="Forbes L."/>
            <person name="Fu Q."/>
            <person name="Gubbala S."/>
            <person name="Hirani K."/>
            <person name="Jayaseelan J.C."/>
            <person name="Lara F."/>
            <person name="Munidasa M."/>
            <person name="Palculict T."/>
            <person name="Patil S."/>
            <person name="Pu L.-L."/>
            <person name="Saada N."/>
            <person name="Tang L."/>
            <person name="Weissenberger G."/>
            <person name="Zhu Y."/>
            <person name="Hemphill L."/>
            <person name="Shang Y."/>
            <person name="Youmans B."/>
            <person name="Ayvaz T."/>
            <person name="Ross M."/>
            <person name="Santibanez J."/>
            <person name="Aqrawi P."/>
            <person name="Gross S."/>
            <person name="Joshi V."/>
            <person name="Fowler G."/>
            <person name="Nazareth L."/>
            <person name="Reid J."/>
            <person name="Worley K."/>
            <person name="Petrosino J."/>
            <person name="Highlander S."/>
            <person name="Gibbs R."/>
        </authorList>
    </citation>
    <scope>NUCLEOTIDE SEQUENCE [LARGE SCALE GENOMIC DNA]</scope>
    <source>
        <strain evidence="2">ATCC 33269</strain>
    </source>
</reference>
<dbReference type="SMART" id="SM00530">
    <property type="entry name" value="HTH_XRE"/>
    <property type="match status" value="1"/>
</dbReference>
<dbReference type="GO" id="GO:0003677">
    <property type="term" value="F:DNA binding"/>
    <property type="evidence" value="ECO:0007669"/>
    <property type="project" value="UniProtKB-KW"/>
</dbReference>
<organism evidence="2 3">
    <name type="scientific">Hoylesella oralis ATCC 33269</name>
    <dbReference type="NCBI Taxonomy" id="873533"/>
    <lineage>
        <taxon>Bacteria</taxon>
        <taxon>Pseudomonadati</taxon>
        <taxon>Bacteroidota</taxon>
        <taxon>Bacteroidia</taxon>
        <taxon>Bacteroidales</taxon>
        <taxon>Prevotellaceae</taxon>
        <taxon>Hoylesella</taxon>
    </lineage>
</organism>
<protein>
    <submittedName>
        <fullName evidence="2">DNA-binding helix-turn-helix protein</fullName>
    </submittedName>
</protein>
<dbReference type="Pfam" id="PF01381">
    <property type="entry name" value="HTH_3"/>
    <property type="match status" value="1"/>
</dbReference>
<keyword evidence="3" id="KW-1185">Reference proteome</keyword>
<feature type="domain" description="HTH cro/C1-type" evidence="1">
    <location>
        <begin position="5"/>
        <end position="60"/>
    </location>
</feature>
<accession>E7RP37</accession>
<dbReference type="Proteomes" id="UP000005580">
    <property type="component" value="Unassembled WGS sequence"/>
</dbReference>
<name>E7RP37_9BACT</name>
<evidence type="ECO:0000313" key="3">
    <source>
        <dbReference type="Proteomes" id="UP000005580"/>
    </source>
</evidence>
<dbReference type="InterPro" id="IPR001387">
    <property type="entry name" value="Cro/C1-type_HTH"/>
</dbReference>
<dbReference type="CDD" id="cd00093">
    <property type="entry name" value="HTH_XRE"/>
    <property type="match status" value="1"/>
</dbReference>
<dbReference type="SUPFAM" id="SSF47413">
    <property type="entry name" value="lambda repressor-like DNA-binding domains"/>
    <property type="match status" value="1"/>
</dbReference>
<evidence type="ECO:0000313" key="2">
    <source>
        <dbReference type="EMBL" id="EFZ37480.1"/>
    </source>
</evidence>
<dbReference type="Gene3D" id="1.10.260.40">
    <property type="entry name" value="lambda repressor-like DNA-binding domains"/>
    <property type="match status" value="1"/>
</dbReference>
<proteinExistence type="predicted"/>
<keyword evidence="2" id="KW-0238">DNA-binding</keyword>
<dbReference type="eggNOG" id="COG1396">
    <property type="taxonomic scope" value="Bacteria"/>
</dbReference>
<dbReference type="AlphaFoldDB" id="E7RP37"/>
<dbReference type="RefSeq" id="WP_004368163.1">
    <property type="nucleotide sequence ID" value="NZ_GL833116.1"/>
</dbReference>
<dbReference type="HOGENOM" id="CLU_105312_0_0_10"/>
<comment type="caution">
    <text evidence="2">The sequence shown here is derived from an EMBL/GenBank/DDBJ whole genome shotgun (WGS) entry which is preliminary data.</text>
</comment>
<dbReference type="InterPro" id="IPR010982">
    <property type="entry name" value="Lambda_DNA-bd_dom_sf"/>
</dbReference>
<dbReference type="EMBL" id="AEPE02000003">
    <property type="protein sequence ID" value="EFZ37480.1"/>
    <property type="molecule type" value="Genomic_DNA"/>
</dbReference>
<evidence type="ECO:0000259" key="1">
    <source>
        <dbReference type="PROSITE" id="PS50943"/>
    </source>
</evidence>